<comment type="subcellular location">
    <subcellularLocation>
        <location evidence="1">Periplasm</location>
    </subcellularLocation>
</comment>
<dbReference type="SUPFAM" id="SSF49354">
    <property type="entry name" value="PapD-like"/>
    <property type="match status" value="1"/>
</dbReference>
<evidence type="ECO:0000313" key="7">
    <source>
        <dbReference type="EMBL" id="MBK3460670.1"/>
    </source>
</evidence>
<dbReference type="InterPro" id="IPR013783">
    <property type="entry name" value="Ig-like_fold"/>
</dbReference>
<keyword evidence="10" id="KW-1185">Reference proteome</keyword>
<sequence>MRCLLSAIVAVLGGVSLSYLLLGNVMAAGMEPETSVVILYEADGEATINVRNTDAGAALLHSVIHNLPEDPAPLLIVTPPIARVEPGEVQLVRLISTLKEPLETQRLKRITFEGIPQARADGRSSIGITIRQDLPLILHPRGLPKHQEPWTLLEWRLQGNRLTVHNNSAYVIRMGLEVQLLPLRQLGVLPRTYILPGEALSTTVDGVLEGVNAIEIQPATVYGYSAPVYKAPVVVDES</sequence>
<evidence type="ECO:0000313" key="10">
    <source>
        <dbReference type="Proteomes" id="UP000620382"/>
    </source>
</evidence>
<dbReference type="Gene3D" id="2.60.40.10">
    <property type="entry name" value="Immunoglobulins"/>
    <property type="match status" value="1"/>
</dbReference>
<evidence type="ECO:0000313" key="9">
    <source>
        <dbReference type="Proteomes" id="UP000408764"/>
    </source>
</evidence>
<dbReference type="InterPro" id="IPR016147">
    <property type="entry name" value="Pili_assmbl_chaperone_N"/>
</dbReference>
<evidence type="ECO:0000313" key="8">
    <source>
        <dbReference type="EMBL" id="MRJ37751.1"/>
    </source>
</evidence>
<dbReference type="InterPro" id="IPR050643">
    <property type="entry name" value="Periplasmic_pilus_chap"/>
</dbReference>
<dbReference type="InterPro" id="IPR036316">
    <property type="entry name" value="Pili_assmbl_chap_C_dom_sf"/>
</dbReference>
<evidence type="ECO:0000256" key="1">
    <source>
        <dbReference type="ARBA" id="ARBA00004418"/>
    </source>
</evidence>
<dbReference type="PANTHER" id="PTHR30251">
    <property type="entry name" value="PILUS ASSEMBLY CHAPERONE"/>
    <property type="match status" value="1"/>
</dbReference>
<keyword evidence="4" id="KW-0574">Periplasm</keyword>
<keyword evidence="5" id="KW-0143">Chaperone</keyword>
<dbReference type="InterPro" id="IPR001829">
    <property type="entry name" value="Pili_assmbl_chaperone_bac"/>
</dbReference>
<comment type="caution">
    <text evidence="8">The sequence shown here is derived from an EMBL/GenBank/DDBJ whole genome shotgun (WGS) entry which is preliminary data.</text>
</comment>
<protein>
    <submittedName>
        <fullName evidence="8">Fimbria/pilus periplasmic chaperone</fullName>
    </submittedName>
</protein>
<dbReference type="PANTHER" id="PTHR30251:SF3">
    <property type="entry name" value="FIMBRIAL CHAPARONE PROTEIN"/>
    <property type="match status" value="1"/>
</dbReference>
<dbReference type="Proteomes" id="UP000620382">
    <property type="component" value="Unassembled WGS sequence"/>
</dbReference>
<proteinExistence type="inferred from homology"/>
<accession>A0A5P1DB95</accession>
<feature type="domain" description="Pili assembly chaperone N-terminal" evidence="6">
    <location>
        <begin position="29"/>
        <end position="143"/>
    </location>
</feature>
<dbReference type="RefSeq" id="WP_153871312.1">
    <property type="nucleotide sequence ID" value="NZ_JAEKCT010000003.1"/>
</dbReference>
<organism evidence="8 9">
    <name type="scientific">Pseudomonas haemolytica</name>
    <dbReference type="NCBI Taxonomy" id="2600065"/>
    <lineage>
        <taxon>Bacteria</taxon>
        <taxon>Pseudomonadati</taxon>
        <taxon>Pseudomonadota</taxon>
        <taxon>Gammaproteobacteria</taxon>
        <taxon>Pseudomonadales</taxon>
        <taxon>Pseudomonadaceae</taxon>
        <taxon>Pseudomonas</taxon>
    </lineage>
</organism>
<dbReference type="SUPFAM" id="SSF49584">
    <property type="entry name" value="Periplasmic chaperone C-domain"/>
    <property type="match status" value="1"/>
</dbReference>
<dbReference type="AlphaFoldDB" id="A0A5P1DB95"/>
<evidence type="ECO:0000259" key="6">
    <source>
        <dbReference type="Pfam" id="PF00345"/>
    </source>
</evidence>
<dbReference type="EMBL" id="VOIW01000003">
    <property type="protein sequence ID" value="MRJ37751.1"/>
    <property type="molecule type" value="Genomic_DNA"/>
</dbReference>
<gene>
    <name evidence="8" type="ORF">FRT59_12350</name>
    <name evidence="7" type="ORF">JJD71_16500</name>
</gene>
<dbReference type="PRINTS" id="PR00969">
    <property type="entry name" value="CHAPERONPILI"/>
</dbReference>
<dbReference type="NCBIfam" id="NF007392">
    <property type="entry name" value="PRK09918.1"/>
    <property type="match status" value="1"/>
</dbReference>
<dbReference type="Pfam" id="PF00345">
    <property type="entry name" value="PapD_N"/>
    <property type="match status" value="1"/>
</dbReference>
<evidence type="ECO:0000256" key="2">
    <source>
        <dbReference type="ARBA" id="ARBA00007399"/>
    </source>
</evidence>
<dbReference type="OrthoDB" id="8585185at2"/>
<evidence type="ECO:0000256" key="3">
    <source>
        <dbReference type="ARBA" id="ARBA00022729"/>
    </source>
</evidence>
<evidence type="ECO:0000256" key="4">
    <source>
        <dbReference type="ARBA" id="ARBA00022764"/>
    </source>
</evidence>
<dbReference type="EMBL" id="JAENSR010000004">
    <property type="protein sequence ID" value="MBK3460670.1"/>
    <property type="molecule type" value="Genomic_DNA"/>
</dbReference>
<comment type="similarity">
    <text evidence="2">Belongs to the periplasmic pilus chaperone family.</text>
</comment>
<reference evidence="7 10" key="2">
    <citation type="submission" date="2021-01" db="EMBL/GenBank/DDBJ databases">
        <title>Antibiotic resistance and phylogeny of Pseudomonas spp. isolated over three decades from chicken meat in the Norwegian food chain.</title>
        <authorList>
            <person name="Moen B."/>
        </authorList>
    </citation>
    <scope>NUCLEOTIDE SEQUENCE [LARGE SCALE GENOMIC DNA]</scope>
    <source>
        <strain evidence="7 10">MF6766</strain>
    </source>
</reference>
<reference evidence="8 9" key="1">
    <citation type="submission" date="2019-08" db="EMBL/GenBank/DDBJ databases">
        <title>Pseudomonas haemolytica sp. nov. isolated from raw milk and skim milk concentrate.</title>
        <authorList>
            <person name="Hofmann K."/>
            <person name="Huptas C."/>
            <person name="Doll E."/>
            <person name="Scherer S."/>
            <person name="Wenning M."/>
        </authorList>
    </citation>
    <scope>NUCLEOTIDE SEQUENCE [LARGE SCALE GENOMIC DNA]</scope>
    <source>
        <strain evidence="8 9">DSM 108987</strain>
    </source>
</reference>
<dbReference type="Proteomes" id="UP000408764">
    <property type="component" value="Unassembled WGS sequence"/>
</dbReference>
<keyword evidence="3" id="KW-0732">Signal</keyword>
<dbReference type="GO" id="GO:0071555">
    <property type="term" value="P:cell wall organization"/>
    <property type="evidence" value="ECO:0007669"/>
    <property type="project" value="InterPro"/>
</dbReference>
<name>A0A5P1DB95_9PSED</name>
<dbReference type="GO" id="GO:0030288">
    <property type="term" value="C:outer membrane-bounded periplasmic space"/>
    <property type="evidence" value="ECO:0007669"/>
    <property type="project" value="InterPro"/>
</dbReference>
<dbReference type="InterPro" id="IPR008962">
    <property type="entry name" value="PapD-like_sf"/>
</dbReference>
<evidence type="ECO:0000256" key="5">
    <source>
        <dbReference type="ARBA" id="ARBA00023186"/>
    </source>
</evidence>